<comment type="caution">
    <text evidence="2">The sequence shown here is derived from an EMBL/GenBank/DDBJ whole genome shotgun (WGS) entry which is preliminary data.</text>
</comment>
<proteinExistence type="predicted"/>
<feature type="domain" description="Antitoxin SocA-like Panacea" evidence="1">
    <location>
        <begin position="84"/>
        <end position="175"/>
    </location>
</feature>
<accession>A0ABQ5X0K2</accession>
<reference evidence="3" key="1">
    <citation type="journal article" date="2019" name="Int. J. Syst. Evol. Microbiol.">
        <title>The Global Catalogue of Microorganisms (GCM) 10K type strain sequencing project: providing services to taxonomists for standard genome sequencing and annotation.</title>
        <authorList>
            <consortium name="The Broad Institute Genomics Platform"/>
            <consortium name="The Broad Institute Genome Sequencing Center for Infectious Disease"/>
            <person name="Wu L."/>
            <person name="Ma J."/>
        </authorList>
    </citation>
    <scope>NUCLEOTIDE SEQUENCE [LARGE SCALE GENOMIC DNA]</scope>
    <source>
        <strain evidence="3">NBRC 3250</strain>
    </source>
</reference>
<evidence type="ECO:0000313" key="3">
    <source>
        <dbReference type="Proteomes" id="UP001156672"/>
    </source>
</evidence>
<name>A0ABQ5X0K2_9PROT</name>
<evidence type="ECO:0000259" key="1">
    <source>
        <dbReference type="Pfam" id="PF13274"/>
    </source>
</evidence>
<gene>
    <name evidence="2" type="ORF">GCM10007866_18040</name>
</gene>
<protein>
    <recommendedName>
        <fullName evidence="1">Antitoxin SocA-like Panacea domain-containing protein</fullName>
    </recommendedName>
</protein>
<dbReference type="RefSeq" id="WP_231865267.1">
    <property type="nucleotide sequence ID" value="NZ_BEWL01000010.1"/>
</dbReference>
<dbReference type="InterPro" id="IPR025272">
    <property type="entry name" value="SocA_Panacea"/>
</dbReference>
<evidence type="ECO:0000313" key="2">
    <source>
        <dbReference type="EMBL" id="GLQ69353.1"/>
    </source>
</evidence>
<organism evidence="2 3">
    <name type="scientific">Gluconobacter albidus</name>
    <dbReference type="NCBI Taxonomy" id="318683"/>
    <lineage>
        <taxon>Bacteria</taxon>
        <taxon>Pseudomonadati</taxon>
        <taxon>Pseudomonadota</taxon>
        <taxon>Alphaproteobacteria</taxon>
        <taxon>Acetobacterales</taxon>
        <taxon>Acetobacteraceae</taxon>
        <taxon>Gluconobacter</taxon>
    </lineage>
</organism>
<sequence>MHKILEAIVWAFRIRSPLRTLNENSDSKRRFFVRRKHRLDKQLFSEQKQNMSLDKRYDLIMVRVNDVAEYILQNSASPMSAMKLQKLCYYSQAWSLVWDDAPLFDQKFQAWKNGPVCPDLYSEHRGQFSVEAGGVNGRASALNRTQRETIDAVLKYYGKHSAQWLSDLTHAEDPWREARGDHEDGARCVNVISQAAMAEYYSALPPDTANSNSSL</sequence>
<keyword evidence="3" id="KW-1185">Reference proteome</keyword>
<dbReference type="Proteomes" id="UP001156672">
    <property type="component" value="Unassembled WGS sequence"/>
</dbReference>
<dbReference type="Pfam" id="PF13274">
    <property type="entry name" value="SocA_Panacea"/>
    <property type="match status" value="1"/>
</dbReference>
<dbReference type="EMBL" id="BSNW01000017">
    <property type="protein sequence ID" value="GLQ69353.1"/>
    <property type="molecule type" value="Genomic_DNA"/>
</dbReference>